<dbReference type="Proteomes" id="UP000297245">
    <property type="component" value="Unassembled WGS sequence"/>
</dbReference>
<organism evidence="2 3">
    <name type="scientific">Dendrothele bispora (strain CBS 962.96)</name>
    <dbReference type="NCBI Taxonomy" id="1314807"/>
    <lineage>
        <taxon>Eukaryota</taxon>
        <taxon>Fungi</taxon>
        <taxon>Dikarya</taxon>
        <taxon>Basidiomycota</taxon>
        <taxon>Agaricomycotina</taxon>
        <taxon>Agaricomycetes</taxon>
        <taxon>Agaricomycetidae</taxon>
        <taxon>Agaricales</taxon>
        <taxon>Agaricales incertae sedis</taxon>
        <taxon>Dendrothele</taxon>
    </lineage>
</organism>
<dbReference type="EMBL" id="ML179173">
    <property type="protein sequence ID" value="THU96591.1"/>
    <property type="molecule type" value="Genomic_DNA"/>
</dbReference>
<name>A0A4S8M3T7_DENBC</name>
<keyword evidence="3" id="KW-1185">Reference proteome</keyword>
<feature type="compositionally biased region" description="Basic residues" evidence="1">
    <location>
        <begin position="1"/>
        <end position="11"/>
    </location>
</feature>
<dbReference type="AlphaFoldDB" id="A0A4S8M3T7"/>
<gene>
    <name evidence="2" type="ORF">K435DRAFT_858373</name>
</gene>
<evidence type="ECO:0000256" key="1">
    <source>
        <dbReference type="SAM" id="MobiDB-lite"/>
    </source>
</evidence>
<feature type="compositionally biased region" description="Low complexity" evidence="1">
    <location>
        <begin position="71"/>
        <end position="104"/>
    </location>
</feature>
<proteinExistence type="predicted"/>
<accession>A0A4S8M3T7</accession>
<protein>
    <submittedName>
        <fullName evidence="2">Uncharacterized protein</fullName>
    </submittedName>
</protein>
<sequence>MNTGTRSKKKPPPSQTPAASTSNVPDADIASQATPTNPKSPPEHTETVSPQHKHAYSHLIESEPVATTPTSKSVPSRVSPLSSPDSGSHSSSSSSDNSCHESCL</sequence>
<reference evidence="2 3" key="1">
    <citation type="journal article" date="2019" name="Nat. Ecol. Evol.">
        <title>Megaphylogeny resolves global patterns of mushroom evolution.</title>
        <authorList>
            <person name="Varga T."/>
            <person name="Krizsan K."/>
            <person name="Foldi C."/>
            <person name="Dima B."/>
            <person name="Sanchez-Garcia M."/>
            <person name="Sanchez-Ramirez S."/>
            <person name="Szollosi G.J."/>
            <person name="Szarkandi J.G."/>
            <person name="Papp V."/>
            <person name="Albert L."/>
            <person name="Andreopoulos W."/>
            <person name="Angelini C."/>
            <person name="Antonin V."/>
            <person name="Barry K.W."/>
            <person name="Bougher N.L."/>
            <person name="Buchanan P."/>
            <person name="Buyck B."/>
            <person name="Bense V."/>
            <person name="Catcheside P."/>
            <person name="Chovatia M."/>
            <person name="Cooper J."/>
            <person name="Damon W."/>
            <person name="Desjardin D."/>
            <person name="Finy P."/>
            <person name="Geml J."/>
            <person name="Haridas S."/>
            <person name="Hughes K."/>
            <person name="Justo A."/>
            <person name="Karasinski D."/>
            <person name="Kautmanova I."/>
            <person name="Kiss B."/>
            <person name="Kocsube S."/>
            <person name="Kotiranta H."/>
            <person name="LaButti K.M."/>
            <person name="Lechner B.E."/>
            <person name="Liimatainen K."/>
            <person name="Lipzen A."/>
            <person name="Lukacs Z."/>
            <person name="Mihaltcheva S."/>
            <person name="Morgado L.N."/>
            <person name="Niskanen T."/>
            <person name="Noordeloos M.E."/>
            <person name="Ohm R.A."/>
            <person name="Ortiz-Santana B."/>
            <person name="Ovrebo C."/>
            <person name="Racz N."/>
            <person name="Riley R."/>
            <person name="Savchenko A."/>
            <person name="Shiryaev A."/>
            <person name="Soop K."/>
            <person name="Spirin V."/>
            <person name="Szebenyi C."/>
            <person name="Tomsovsky M."/>
            <person name="Tulloss R.E."/>
            <person name="Uehling J."/>
            <person name="Grigoriev I.V."/>
            <person name="Vagvolgyi C."/>
            <person name="Papp T."/>
            <person name="Martin F.M."/>
            <person name="Miettinen O."/>
            <person name="Hibbett D.S."/>
            <person name="Nagy L.G."/>
        </authorList>
    </citation>
    <scope>NUCLEOTIDE SEQUENCE [LARGE SCALE GENOMIC DNA]</scope>
    <source>
        <strain evidence="2 3">CBS 962.96</strain>
    </source>
</reference>
<feature type="region of interest" description="Disordered" evidence="1">
    <location>
        <begin position="1"/>
        <end position="104"/>
    </location>
</feature>
<evidence type="ECO:0000313" key="2">
    <source>
        <dbReference type="EMBL" id="THU96591.1"/>
    </source>
</evidence>
<evidence type="ECO:0000313" key="3">
    <source>
        <dbReference type="Proteomes" id="UP000297245"/>
    </source>
</evidence>